<name>A0A0U1MCU7_TALIS</name>
<keyword evidence="2" id="KW-1185">Reference proteome</keyword>
<proteinExistence type="predicted"/>
<dbReference type="EMBL" id="CVMT01000071">
    <property type="protein sequence ID" value="CRG92941.1"/>
    <property type="molecule type" value="Genomic_DNA"/>
</dbReference>
<dbReference type="OMA" id="KLIMSIH"/>
<dbReference type="Proteomes" id="UP000054383">
    <property type="component" value="Unassembled WGS sequence"/>
</dbReference>
<protein>
    <submittedName>
        <fullName evidence="1">Uncharacterized protein</fullName>
    </submittedName>
</protein>
<reference evidence="1 2" key="1">
    <citation type="submission" date="2015-04" db="EMBL/GenBank/DDBJ databases">
        <authorList>
            <person name="Syromyatnikov M.Y."/>
            <person name="Popov V.N."/>
        </authorList>
    </citation>
    <scope>NUCLEOTIDE SEQUENCE [LARGE SCALE GENOMIC DNA]</scope>
    <source>
        <strain evidence="1">WF-38-12</strain>
    </source>
</reference>
<gene>
    <name evidence="1" type="ORF">PISL3812_10032</name>
</gene>
<organism evidence="1 2">
    <name type="scientific">Talaromyces islandicus</name>
    <name type="common">Penicillium islandicum</name>
    <dbReference type="NCBI Taxonomy" id="28573"/>
    <lineage>
        <taxon>Eukaryota</taxon>
        <taxon>Fungi</taxon>
        <taxon>Dikarya</taxon>
        <taxon>Ascomycota</taxon>
        <taxon>Pezizomycotina</taxon>
        <taxon>Eurotiomycetes</taxon>
        <taxon>Eurotiomycetidae</taxon>
        <taxon>Eurotiales</taxon>
        <taxon>Trichocomaceae</taxon>
        <taxon>Talaromyces</taxon>
        <taxon>Talaromyces sect. Islandici</taxon>
    </lineage>
</organism>
<evidence type="ECO:0000313" key="1">
    <source>
        <dbReference type="EMBL" id="CRG92941.1"/>
    </source>
</evidence>
<accession>A0A0U1MCU7</accession>
<dbReference type="OrthoDB" id="4411012at2759"/>
<evidence type="ECO:0000313" key="2">
    <source>
        <dbReference type="Proteomes" id="UP000054383"/>
    </source>
</evidence>
<dbReference type="AlphaFoldDB" id="A0A0U1MCU7"/>
<sequence length="289" mass="33209">MWLLRFTRNGLTTLPSLVKGYHQKEDLDIAEFYFRSPNYIKLGANSDLAAHKILLLIKDYLVPGDVANFDNTSSLLWTCMFKNDSWLRHAATFDTTVEVCDHRHRQYCTPLLMGNNLSGFRPGRPNVGLYFILLAGDYSGDLRYDTEIFFTSLHDDHQYNKKKQEIKFKSGLTVNVSEVMSGTDEPRLPVQKLFPRRKDFRLEYIFLNEASPMIRTLTPPGIIGINGPSTKRRDVRYGCVLHLSYQGGIMQFLIKDKGTIKNLIVDKRGPGVDMRDHLKLIMSIHFCDP</sequence>